<feature type="domain" description="DUF3291" evidence="1">
    <location>
        <begin position="4"/>
        <end position="141"/>
    </location>
</feature>
<reference evidence="2 3" key="1">
    <citation type="submission" date="2021-03" db="EMBL/GenBank/DDBJ databases">
        <title>Fibrella sp. HMF5036 genome sequencing and assembly.</title>
        <authorList>
            <person name="Kang H."/>
            <person name="Kim H."/>
            <person name="Bae S."/>
            <person name="Joh K."/>
        </authorList>
    </citation>
    <scope>NUCLEOTIDE SEQUENCE [LARGE SCALE GENOMIC DNA]</scope>
    <source>
        <strain evidence="2 3">HMF5036</strain>
    </source>
</reference>
<gene>
    <name evidence="2" type="ORF">J2I48_02275</name>
</gene>
<dbReference type="Pfam" id="PF11695">
    <property type="entry name" value="DUF3291"/>
    <property type="match status" value="1"/>
</dbReference>
<dbReference type="RefSeq" id="WP_207333742.1">
    <property type="nucleotide sequence ID" value="NZ_JAFMYU010000001.1"/>
</dbReference>
<dbReference type="EMBL" id="JAFMYU010000001">
    <property type="protein sequence ID" value="MBO0929796.1"/>
    <property type="molecule type" value="Genomic_DNA"/>
</dbReference>
<dbReference type="Proteomes" id="UP000664795">
    <property type="component" value="Unassembled WGS sequence"/>
</dbReference>
<comment type="caution">
    <text evidence="2">The sequence shown here is derived from an EMBL/GenBank/DDBJ whole genome shotgun (WGS) entry which is preliminary data.</text>
</comment>
<dbReference type="SUPFAM" id="SSF54909">
    <property type="entry name" value="Dimeric alpha+beta barrel"/>
    <property type="match status" value="1"/>
</dbReference>
<dbReference type="InterPro" id="IPR021708">
    <property type="entry name" value="DUF3291"/>
</dbReference>
<accession>A0A939G4F6</accession>
<organism evidence="2 3">
    <name type="scientific">Fibrella aquatilis</name>
    <dbReference type="NCBI Taxonomy" id="2817059"/>
    <lineage>
        <taxon>Bacteria</taxon>
        <taxon>Pseudomonadati</taxon>
        <taxon>Bacteroidota</taxon>
        <taxon>Cytophagia</taxon>
        <taxon>Cytophagales</taxon>
        <taxon>Spirosomataceae</taxon>
        <taxon>Fibrella</taxon>
    </lineage>
</organism>
<dbReference type="InterPro" id="IPR011008">
    <property type="entry name" value="Dimeric_a/b-barrel"/>
</dbReference>
<evidence type="ECO:0000259" key="1">
    <source>
        <dbReference type="Pfam" id="PF11695"/>
    </source>
</evidence>
<protein>
    <submittedName>
        <fullName evidence="2">DUF3291 domain-containing protein</fullName>
    </submittedName>
</protein>
<evidence type="ECO:0000313" key="3">
    <source>
        <dbReference type="Proteomes" id="UP000664795"/>
    </source>
</evidence>
<keyword evidence="3" id="KW-1185">Reference proteome</keyword>
<proteinExistence type="predicted"/>
<name>A0A939G4F6_9BACT</name>
<dbReference type="AlphaFoldDB" id="A0A939G4F6"/>
<sequence>MPHLAQINIGRLLAPIDDPQIADFKNNLDAINDLAEGSVGFVWRLKGDNNNATDFHPFGDELDIVNMSVWESVDTLKAFAFQSEHVAFMKRRREWFIKYPTAYMALWWIPVGHIPTVEEAQERLRSLDDHGPTSFAFTFGQLFSPTL</sequence>
<evidence type="ECO:0000313" key="2">
    <source>
        <dbReference type="EMBL" id="MBO0929796.1"/>
    </source>
</evidence>